<evidence type="ECO:0000313" key="7">
    <source>
        <dbReference type="EMBL" id="MFC4363480.1"/>
    </source>
</evidence>
<proteinExistence type="inferred from homology"/>
<feature type="domain" description="CENP-V/GFA" evidence="6">
    <location>
        <begin position="8"/>
        <end position="122"/>
    </location>
</feature>
<dbReference type="PROSITE" id="PS51891">
    <property type="entry name" value="CENP_V_GFA"/>
    <property type="match status" value="1"/>
</dbReference>
<reference evidence="8" key="1">
    <citation type="journal article" date="2019" name="Int. J. Syst. Evol. Microbiol.">
        <title>The Global Catalogue of Microorganisms (GCM) 10K type strain sequencing project: providing services to taxonomists for standard genome sequencing and annotation.</title>
        <authorList>
            <consortium name="The Broad Institute Genomics Platform"/>
            <consortium name="The Broad Institute Genome Sequencing Center for Infectious Disease"/>
            <person name="Wu L."/>
            <person name="Ma J."/>
        </authorList>
    </citation>
    <scope>NUCLEOTIDE SEQUENCE [LARGE SCALE GENOMIC DNA]</scope>
    <source>
        <strain evidence="8">CECT 8570</strain>
    </source>
</reference>
<name>A0ABV8V8G0_9GAMM</name>
<keyword evidence="4" id="KW-0456">Lyase</keyword>
<organism evidence="7 8">
    <name type="scientific">Simiduia curdlanivorans</name>
    <dbReference type="NCBI Taxonomy" id="1492769"/>
    <lineage>
        <taxon>Bacteria</taxon>
        <taxon>Pseudomonadati</taxon>
        <taxon>Pseudomonadota</taxon>
        <taxon>Gammaproteobacteria</taxon>
        <taxon>Cellvibrionales</taxon>
        <taxon>Cellvibrionaceae</taxon>
        <taxon>Simiduia</taxon>
    </lineage>
</organism>
<accession>A0ABV8V8G0</accession>
<dbReference type="EMBL" id="JBHSCX010000020">
    <property type="protein sequence ID" value="MFC4363480.1"/>
    <property type="molecule type" value="Genomic_DNA"/>
</dbReference>
<gene>
    <name evidence="7" type="ORF">ACFOX3_14290</name>
</gene>
<protein>
    <submittedName>
        <fullName evidence="7">GFA family protein</fullName>
    </submittedName>
</protein>
<keyword evidence="8" id="KW-1185">Reference proteome</keyword>
<sequence>MHKHKVSVSGGCQCGAVRYHADAMLDNAHICHCRMCQKAVGNVFAALVAAPIEAFAWTRGEPSVFKSSELVERGFCHQCGTPLFYRGLNSKRINLTIGSLDQPENFAPKSQMGSEARLVWFEHLTALADDGVTGAGGNEQWATSIAASNRQHPDHDTDLWPVVGKN</sequence>
<dbReference type="RefSeq" id="WP_290261324.1">
    <property type="nucleotide sequence ID" value="NZ_JAUFQG010000004.1"/>
</dbReference>
<dbReference type="Pfam" id="PF04828">
    <property type="entry name" value="GFA"/>
    <property type="match status" value="1"/>
</dbReference>
<evidence type="ECO:0000256" key="3">
    <source>
        <dbReference type="ARBA" id="ARBA00022833"/>
    </source>
</evidence>
<evidence type="ECO:0000256" key="5">
    <source>
        <dbReference type="SAM" id="MobiDB-lite"/>
    </source>
</evidence>
<dbReference type="PANTHER" id="PTHR33337:SF40">
    <property type="entry name" value="CENP-V_GFA DOMAIN-CONTAINING PROTEIN-RELATED"/>
    <property type="match status" value="1"/>
</dbReference>
<keyword evidence="2" id="KW-0479">Metal-binding</keyword>
<keyword evidence="3" id="KW-0862">Zinc</keyword>
<dbReference type="InterPro" id="IPR011057">
    <property type="entry name" value="Mss4-like_sf"/>
</dbReference>
<dbReference type="InterPro" id="IPR006913">
    <property type="entry name" value="CENP-V/GFA"/>
</dbReference>
<dbReference type="Proteomes" id="UP001595840">
    <property type="component" value="Unassembled WGS sequence"/>
</dbReference>
<evidence type="ECO:0000256" key="2">
    <source>
        <dbReference type="ARBA" id="ARBA00022723"/>
    </source>
</evidence>
<evidence type="ECO:0000256" key="1">
    <source>
        <dbReference type="ARBA" id="ARBA00005495"/>
    </source>
</evidence>
<evidence type="ECO:0000313" key="8">
    <source>
        <dbReference type="Proteomes" id="UP001595840"/>
    </source>
</evidence>
<feature type="region of interest" description="Disordered" evidence="5">
    <location>
        <begin position="146"/>
        <end position="166"/>
    </location>
</feature>
<dbReference type="Gene3D" id="3.90.1590.10">
    <property type="entry name" value="glutathione-dependent formaldehyde- activating enzyme (gfa)"/>
    <property type="match status" value="1"/>
</dbReference>
<dbReference type="PANTHER" id="PTHR33337">
    <property type="entry name" value="GFA DOMAIN-CONTAINING PROTEIN"/>
    <property type="match status" value="1"/>
</dbReference>
<evidence type="ECO:0000256" key="4">
    <source>
        <dbReference type="ARBA" id="ARBA00023239"/>
    </source>
</evidence>
<comment type="caution">
    <text evidence="7">The sequence shown here is derived from an EMBL/GenBank/DDBJ whole genome shotgun (WGS) entry which is preliminary data.</text>
</comment>
<dbReference type="SUPFAM" id="SSF51316">
    <property type="entry name" value="Mss4-like"/>
    <property type="match status" value="1"/>
</dbReference>
<comment type="similarity">
    <text evidence="1">Belongs to the Gfa family.</text>
</comment>
<evidence type="ECO:0000259" key="6">
    <source>
        <dbReference type="PROSITE" id="PS51891"/>
    </source>
</evidence>